<feature type="domain" description="Rhodopsin" evidence="8">
    <location>
        <begin position="38"/>
        <end position="310"/>
    </location>
</feature>
<dbReference type="InterPro" id="IPR052337">
    <property type="entry name" value="SAT4-like"/>
</dbReference>
<accession>A0A9P5CDI6</accession>
<feature type="compositionally biased region" description="Basic and acidic residues" evidence="6">
    <location>
        <begin position="368"/>
        <end position="386"/>
    </location>
</feature>
<protein>
    <recommendedName>
        <fullName evidence="8">Rhodopsin domain-containing protein</fullName>
    </recommendedName>
</protein>
<evidence type="ECO:0000256" key="3">
    <source>
        <dbReference type="ARBA" id="ARBA00022989"/>
    </source>
</evidence>
<dbReference type="EMBL" id="QLNT01000013">
    <property type="protein sequence ID" value="KAF3068885.1"/>
    <property type="molecule type" value="Genomic_DNA"/>
</dbReference>
<evidence type="ECO:0000313" key="10">
    <source>
        <dbReference type="Proteomes" id="UP000801864"/>
    </source>
</evidence>
<dbReference type="PANTHER" id="PTHR33048">
    <property type="entry name" value="PTH11-LIKE INTEGRAL MEMBRANE PROTEIN (AFU_ORTHOLOGUE AFUA_5G11245)"/>
    <property type="match status" value="1"/>
</dbReference>
<evidence type="ECO:0000256" key="1">
    <source>
        <dbReference type="ARBA" id="ARBA00004141"/>
    </source>
</evidence>
<evidence type="ECO:0000313" key="9">
    <source>
        <dbReference type="EMBL" id="KAF3068885.1"/>
    </source>
</evidence>
<organism evidence="9 10">
    <name type="scientific">Trichoderma lentiforme</name>
    <dbReference type="NCBI Taxonomy" id="1567552"/>
    <lineage>
        <taxon>Eukaryota</taxon>
        <taxon>Fungi</taxon>
        <taxon>Dikarya</taxon>
        <taxon>Ascomycota</taxon>
        <taxon>Pezizomycotina</taxon>
        <taxon>Sordariomycetes</taxon>
        <taxon>Hypocreomycetidae</taxon>
        <taxon>Hypocreales</taxon>
        <taxon>Hypocreaceae</taxon>
        <taxon>Trichoderma</taxon>
    </lineage>
</organism>
<feature type="transmembrane region" description="Helical" evidence="7">
    <location>
        <begin position="210"/>
        <end position="232"/>
    </location>
</feature>
<reference evidence="9 10" key="1">
    <citation type="submission" date="2018-06" db="EMBL/GenBank/DDBJ databases">
        <title>Genome analysis of cellulolytic fungus Trichoderma lentiforme CFAM-422.</title>
        <authorList>
            <person name="Steindorff A.S."/>
            <person name="Formighieri E.F."/>
            <person name="Midorikawa G.E.O."/>
            <person name="Tamietti M.S."/>
            <person name="Ramos E.Z."/>
            <person name="Silva A.S."/>
            <person name="Bon E.P.S."/>
            <person name="Mendes T.D."/>
            <person name="Damaso M.C.T."/>
            <person name="Favaro L.C.L."/>
        </authorList>
    </citation>
    <scope>NUCLEOTIDE SEQUENCE [LARGE SCALE GENOMIC DNA]</scope>
    <source>
        <strain evidence="9 10">CFAM-422</strain>
    </source>
</reference>
<dbReference type="Pfam" id="PF20684">
    <property type="entry name" value="Fung_rhodopsin"/>
    <property type="match status" value="1"/>
</dbReference>
<feature type="transmembrane region" description="Helical" evidence="7">
    <location>
        <begin position="54"/>
        <end position="73"/>
    </location>
</feature>
<evidence type="ECO:0000259" key="8">
    <source>
        <dbReference type="Pfam" id="PF20684"/>
    </source>
</evidence>
<keyword evidence="3 7" id="KW-1133">Transmembrane helix</keyword>
<keyword evidence="10" id="KW-1185">Reference proteome</keyword>
<dbReference type="InterPro" id="IPR049326">
    <property type="entry name" value="Rhodopsin_dom_fungi"/>
</dbReference>
<evidence type="ECO:0000256" key="7">
    <source>
        <dbReference type="SAM" id="Phobius"/>
    </source>
</evidence>
<evidence type="ECO:0000256" key="5">
    <source>
        <dbReference type="ARBA" id="ARBA00038359"/>
    </source>
</evidence>
<comment type="subcellular location">
    <subcellularLocation>
        <location evidence="1">Membrane</location>
        <topology evidence="1">Multi-pass membrane protein</topology>
    </subcellularLocation>
</comment>
<comment type="caution">
    <text evidence="9">The sequence shown here is derived from an EMBL/GenBank/DDBJ whole genome shotgun (WGS) entry which is preliminary data.</text>
</comment>
<evidence type="ECO:0000256" key="6">
    <source>
        <dbReference type="SAM" id="MobiDB-lite"/>
    </source>
</evidence>
<dbReference type="Proteomes" id="UP000801864">
    <property type="component" value="Unassembled WGS sequence"/>
</dbReference>
<feature type="transmembrane region" description="Helical" evidence="7">
    <location>
        <begin position="156"/>
        <end position="178"/>
    </location>
</feature>
<keyword evidence="4 7" id="KW-0472">Membrane</keyword>
<feature type="transmembrane region" description="Helical" evidence="7">
    <location>
        <begin position="116"/>
        <end position="144"/>
    </location>
</feature>
<dbReference type="AlphaFoldDB" id="A0A9P5CDI6"/>
<dbReference type="GO" id="GO:0016020">
    <property type="term" value="C:membrane"/>
    <property type="evidence" value="ECO:0007669"/>
    <property type="project" value="UniProtKB-SubCell"/>
</dbReference>
<feature type="transmembrane region" description="Helical" evidence="7">
    <location>
        <begin position="244"/>
        <end position="264"/>
    </location>
</feature>
<name>A0A9P5CDI6_9HYPO</name>
<feature type="transmembrane region" description="Helical" evidence="7">
    <location>
        <begin position="284"/>
        <end position="304"/>
    </location>
</feature>
<dbReference type="PANTHER" id="PTHR33048:SF47">
    <property type="entry name" value="INTEGRAL MEMBRANE PROTEIN-RELATED"/>
    <property type="match status" value="1"/>
</dbReference>
<keyword evidence="2 7" id="KW-0812">Transmembrane</keyword>
<evidence type="ECO:0000256" key="2">
    <source>
        <dbReference type="ARBA" id="ARBA00022692"/>
    </source>
</evidence>
<comment type="similarity">
    <text evidence="5">Belongs to the SAT4 family.</text>
</comment>
<gene>
    <name evidence="9" type="ORF">CFAM422_007568</name>
</gene>
<sequence>MATLPPPPDGINLNESRRASIMVTSIVTWILAVIVVGLRILSRRMKNISLWIDDWLIIAALVRSLLCSCLWDGCIRSVFSKSQQFSLCILHTTNPSPAVSRGLGKHVWADPPDAQYAWAIGLFIAELGYFVTIACVKWSILAFYWRSFKIRSSVKIPIYILAVIVLLWATSVILVTIFQCQPTSAWWNRFNPTHPLQPDQYKCTVDSVKFFYGNAIPTIVTDVLMLALPLPYITKLQLPKGQKWALAGIFLVGLFVTIVSIVRLHYLLQGNLTSPDITWNFVDIALWSVLEGNVAIFCACLPFLRPVLSRFTFGIFSLSSLPSKKQQPSSGTLRMSLHHRDAPRTWQRDSRFVTATSHSRAYSTANETDEHPFAHLTDDGSEHSVPIKETSDVPRIELTNVSVGGDVVQPSGIVITREFHLQHQDV</sequence>
<feature type="transmembrane region" description="Helical" evidence="7">
    <location>
        <begin position="20"/>
        <end position="42"/>
    </location>
</feature>
<evidence type="ECO:0000256" key="4">
    <source>
        <dbReference type="ARBA" id="ARBA00023136"/>
    </source>
</evidence>
<proteinExistence type="inferred from homology"/>
<feature type="region of interest" description="Disordered" evidence="6">
    <location>
        <begin position="361"/>
        <end position="386"/>
    </location>
</feature>